<dbReference type="PROSITE" id="PS50059">
    <property type="entry name" value="FKBP_PPIASE"/>
    <property type="match status" value="1"/>
</dbReference>
<dbReference type="InterPro" id="IPR046357">
    <property type="entry name" value="PPIase_dom_sf"/>
</dbReference>
<dbReference type="STRING" id="28128.HMPREF3226_02447"/>
<dbReference type="PATRIC" id="fig|28128.5.peg.2521"/>
<dbReference type="Gene3D" id="3.10.50.40">
    <property type="match status" value="1"/>
</dbReference>
<keyword evidence="9" id="KW-1185">Reference proteome</keyword>
<evidence type="ECO:0000313" key="8">
    <source>
        <dbReference type="EMBL" id="KXA33380.1"/>
    </source>
</evidence>
<comment type="similarity">
    <text evidence="2 6">Belongs to the FKBP-type PPIase family.</text>
</comment>
<comment type="caution">
    <text evidence="8">The sequence shown here is derived from an EMBL/GenBank/DDBJ whole genome shotgun (WGS) entry which is preliminary data.</text>
</comment>
<comment type="catalytic activity">
    <reaction evidence="1 5 6">
        <text>[protein]-peptidylproline (omega=180) = [protein]-peptidylproline (omega=0)</text>
        <dbReference type="Rhea" id="RHEA:16237"/>
        <dbReference type="Rhea" id="RHEA-COMP:10747"/>
        <dbReference type="Rhea" id="RHEA-COMP:10748"/>
        <dbReference type="ChEBI" id="CHEBI:83833"/>
        <dbReference type="ChEBI" id="CHEBI:83834"/>
        <dbReference type="EC" id="5.2.1.8"/>
    </reaction>
</comment>
<dbReference type="PANTHER" id="PTHR43811:SF23">
    <property type="entry name" value="FKBP-TYPE 22 KDA PEPTIDYL-PROLYL CIS-TRANS ISOMERASE"/>
    <property type="match status" value="1"/>
</dbReference>
<accession>A0A133PVN7</accession>
<keyword evidence="3 5" id="KW-0697">Rotamase</keyword>
<keyword evidence="4 5" id="KW-0413">Isomerase</keyword>
<dbReference type="GO" id="GO:0003755">
    <property type="term" value="F:peptidyl-prolyl cis-trans isomerase activity"/>
    <property type="evidence" value="ECO:0007669"/>
    <property type="project" value="UniProtKB-UniRule"/>
</dbReference>
<sequence length="228" mass="26057">MYNFYLSNMYSLNQIKASLRHSLLTGFVMLGLMLSAGLLTSCTEDNNEVEEFADWKAVNDKYWTNLYNETKQKIANGDTSWKIILNYSYQNQVHNAEGMQTYAPEKHIIVHELEKGKGAGVPLFTDSVHVHYQGRLLPSTTYTSGLIFDSSWGFTDFNAKTARPAQMRVSKVVDGFATALQNMHIGDHWVVYVPYQLGYGNREVKGIPTYSNLIFDLRLHSYYRANNK</sequence>
<dbReference type="Proteomes" id="UP000070533">
    <property type="component" value="Unassembled WGS sequence"/>
</dbReference>
<gene>
    <name evidence="8" type="ORF">HMPREF3226_02447</name>
</gene>
<evidence type="ECO:0000256" key="3">
    <source>
        <dbReference type="ARBA" id="ARBA00023110"/>
    </source>
</evidence>
<organism evidence="8 9">
    <name type="scientific">Prevotella corporis</name>
    <dbReference type="NCBI Taxonomy" id="28128"/>
    <lineage>
        <taxon>Bacteria</taxon>
        <taxon>Pseudomonadati</taxon>
        <taxon>Bacteroidota</taxon>
        <taxon>Bacteroidia</taxon>
        <taxon>Bacteroidales</taxon>
        <taxon>Prevotellaceae</taxon>
        <taxon>Prevotella</taxon>
    </lineage>
</organism>
<dbReference type="EMBL" id="LRQG01000222">
    <property type="protein sequence ID" value="KXA33380.1"/>
    <property type="molecule type" value="Genomic_DNA"/>
</dbReference>
<dbReference type="SUPFAM" id="SSF54534">
    <property type="entry name" value="FKBP-like"/>
    <property type="match status" value="1"/>
</dbReference>
<dbReference type="Pfam" id="PF00254">
    <property type="entry name" value="FKBP_C"/>
    <property type="match status" value="1"/>
</dbReference>
<evidence type="ECO:0000256" key="6">
    <source>
        <dbReference type="RuleBase" id="RU003915"/>
    </source>
</evidence>
<dbReference type="AlphaFoldDB" id="A0A133PVN7"/>
<dbReference type="PANTHER" id="PTHR43811">
    <property type="entry name" value="FKBP-TYPE PEPTIDYL-PROLYL CIS-TRANS ISOMERASE FKPA"/>
    <property type="match status" value="1"/>
</dbReference>
<name>A0A133PVN7_9BACT</name>
<proteinExistence type="inferred from homology"/>
<evidence type="ECO:0000256" key="2">
    <source>
        <dbReference type="ARBA" id="ARBA00006577"/>
    </source>
</evidence>
<dbReference type="EC" id="5.2.1.8" evidence="6"/>
<protein>
    <recommendedName>
        <fullName evidence="6">Peptidyl-prolyl cis-trans isomerase</fullName>
        <ecNumber evidence="6">5.2.1.8</ecNumber>
    </recommendedName>
</protein>
<evidence type="ECO:0000256" key="4">
    <source>
        <dbReference type="ARBA" id="ARBA00023235"/>
    </source>
</evidence>
<evidence type="ECO:0000256" key="1">
    <source>
        <dbReference type="ARBA" id="ARBA00000971"/>
    </source>
</evidence>
<dbReference type="InterPro" id="IPR001179">
    <property type="entry name" value="PPIase_FKBP_dom"/>
</dbReference>
<dbReference type="eggNOG" id="COG0545">
    <property type="taxonomic scope" value="Bacteria"/>
</dbReference>
<feature type="domain" description="PPIase FKBP-type" evidence="7">
    <location>
        <begin position="125"/>
        <end position="223"/>
    </location>
</feature>
<evidence type="ECO:0000259" key="7">
    <source>
        <dbReference type="PROSITE" id="PS50059"/>
    </source>
</evidence>
<reference evidence="9" key="1">
    <citation type="submission" date="2016-01" db="EMBL/GenBank/DDBJ databases">
        <authorList>
            <person name="Mitreva M."/>
            <person name="Pepin K.H."/>
            <person name="Mihindukulasuriya K.A."/>
            <person name="Fulton R."/>
            <person name="Fronick C."/>
            <person name="O'Laughlin M."/>
            <person name="Miner T."/>
            <person name="Herter B."/>
            <person name="Rosa B.A."/>
            <person name="Cordes M."/>
            <person name="Tomlinson C."/>
            <person name="Wollam A."/>
            <person name="Palsikar V.B."/>
            <person name="Mardis E.R."/>
            <person name="Wilson R.K."/>
        </authorList>
    </citation>
    <scope>NUCLEOTIDE SEQUENCE [LARGE SCALE GENOMIC DNA]</scope>
    <source>
        <strain evidence="9">MJR7716</strain>
    </source>
</reference>
<evidence type="ECO:0000256" key="5">
    <source>
        <dbReference type="PROSITE-ProRule" id="PRU00277"/>
    </source>
</evidence>
<evidence type="ECO:0000313" key="9">
    <source>
        <dbReference type="Proteomes" id="UP000070533"/>
    </source>
</evidence>